<name>A0A4R6ALL1_9RHOB</name>
<dbReference type="AlphaFoldDB" id="A0A4R6ALL1"/>
<dbReference type="Pfam" id="PF08707">
    <property type="entry name" value="PriCT_2"/>
    <property type="match status" value="1"/>
</dbReference>
<comment type="caution">
    <text evidence="3">The sequence shown here is derived from an EMBL/GenBank/DDBJ whole genome shotgun (WGS) entry which is preliminary data.</text>
</comment>
<accession>A0A4R6ALL1</accession>
<evidence type="ECO:0000313" key="3">
    <source>
        <dbReference type="EMBL" id="TDL84315.1"/>
    </source>
</evidence>
<evidence type="ECO:0000259" key="2">
    <source>
        <dbReference type="SMART" id="SM00943"/>
    </source>
</evidence>
<evidence type="ECO:0000256" key="1">
    <source>
        <dbReference type="SAM" id="MobiDB-lite"/>
    </source>
</evidence>
<dbReference type="EMBL" id="SNAA01000001">
    <property type="protein sequence ID" value="TDL84315.1"/>
    <property type="molecule type" value="Genomic_DNA"/>
</dbReference>
<dbReference type="OrthoDB" id="9763644at2"/>
<evidence type="ECO:0000313" key="4">
    <source>
        <dbReference type="Proteomes" id="UP000295701"/>
    </source>
</evidence>
<dbReference type="Pfam" id="PF09250">
    <property type="entry name" value="Prim-Pol"/>
    <property type="match status" value="1"/>
</dbReference>
<dbReference type="Proteomes" id="UP000295701">
    <property type="component" value="Unassembled WGS sequence"/>
</dbReference>
<protein>
    <recommendedName>
        <fullName evidence="2">DNA primase/polymerase bifunctional N-terminal domain-containing protein</fullName>
    </recommendedName>
</protein>
<sequence length="369" mass="41089">MSTNGDDHGPFQGHSNTDLSDLLGFNDIQPTASRPPSGNIAFLNANHDLIEAGASVHWLVPGEKRPASRDWSEVPNQTLQQLAQDYRAGQNIGIRLGTPSMIDQDFLHVMDLDVRDESKADVAWTALLQVLPDARSLPTVISGSGGESRHIYFLTDTPFRKKKMARSEGFTMVFDPRKGRDVKKYDWEIDLLGTGSQAVLPPSIHPDTGLPYRWERKPELVFPIMMKVSAATQEGLGARADKPIMLDDTDDDDTYLETILAAQPLDLTSGEVAEILSLLPENWVEDRDHWLTVGAALHHQFEGTKKGFDRWCEWSKRSAKFDAEDTFRVWKSFKGSKNPVRMATLIHETGWSRLSGGSSSLGSGFITRT</sequence>
<dbReference type="InterPro" id="IPR015330">
    <property type="entry name" value="DNA_primase/pol_bifunc_N"/>
</dbReference>
<organism evidence="3 4">
    <name type="scientific">Palleronia sediminis</name>
    <dbReference type="NCBI Taxonomy" id="2547833"/>
    <lineage>
        <taxon>Bacteria</taxon>
        <taxon>Pseudomonadati</taxon>
        <taxon>Pseudomonadota</taxon>
        <taxon>Alphaproteobacteria</taxon>
        <taxon>Rhodobacterales</taxon>
        <taxon>Roseobacteraceae</taxon>
        <taxon>Palleronia</taxon>
    </lineage>
</organism>
<feature type="domain" description="DNA primase/polymerase bifunctional N-terminal" evidence="2">
    <location>
        <begin position="46"/>
        <end position="220"/>
    </location>
</feature>
<dbReference type="InterPro" id="IPR014819">
    <property type="entry name" value="PriCT_2"/>
</dbReference>
<dbReference type="SUPFAM" id="SSF56747">
    <property type="entry name" value="Prim-pol domain"/>
    <property type="match status" value="1"/>
</dbReference>
<gene>
    <name evidence="3" type="ORF">E2L08_02275</name>
</gene>
<proteinExistence type="predicted"/>
<dbReference type="SMART" id="SM00943">
    <property type="entry name" value="Prim-Pol"/>
    <property type="match status" value="1"/>
</dbReference>
<reference evidence="3 4" key="1">
    <citation type="submission" date="2019-03" db="EMBL/GenBank/DDBJ databases">
        <title>Primorskyibacter sp. SS33 isolated from sediments.</title>
        <authorList>
            <person name="Xunke S."/>
        </authorList>
    </citation>
    <scope>NUCLEOTIDE SEQUENCE [LARGE SCALE GENOMIC DNA]</scope>
    <source>
        <strain evidence="3 4">SS33</strain>
    </source>
</reference>
<dbReference type="GO" id="GO:0016817">
    <property type="term" value="F:hydrolase activity, acting on acid anhydrides"/>
    <property type="evidence" value="ECO:0007669"/>
    <property type="project" value="InterPro"/>
</dbReference>
<dbReference type="RefSeq" id="WP_133395414.1">
    <property type="nucleotide sequence ID" value="NZ_SNAA01000001.1"/>
</dbReference>
<keyword evidence="4" id="KW-1185">Reference proteome</keyword>
<feature type="region of interest" description="Disordered" evidence="1">
    <location>
        <begin position="1"/>
        <end position="30"/>
    </location>
</feature>